<dbReference type="Proteomes" id="UP001190700">
    <property type="component" value="Unassembled WGS sequence"/>
</dbReference>
<accession>A0AAE0KZL0</accession>
<dbReference type="InterPro" id="IPR015915">
    <property type="entry name" value="Kelch-typ_b-propeller"/>
</dbReference>
<dbReference type="PANTHER" id="PTHR46093">
    <property type="entry name" value="ACYL-COA-BINDING DOMAIN-CONTAINING PROTEIN 5"/>
    <property type="match status" value="1"/>
</dbReference>
<organism evidence="3 4">
    <name type="scientific">Cymbomonas tetramitiformis</name>
    <dbReference type="NCBI Taxonomy" id="36881"/>
    <lineage>
        <taxon>Eukaryota</taxon>
        <taxon>Viridiplantae</taxon>
        <taxon>Chlorophyta</taxon>
        <taxon>Pyramimonadophyceae</taxon>
        <taxon>Pyramimonadales</taxon>
        <taxon>Pyramimonadaceae</taxon>
        <taxon>Cymbomonas</taxon>
    </lineage>
</organism>
<evidence type="ECO:0000256" key="1">
    <source>
        <dbReference type="ARBA" id="ARBA00022441"/>
    </source>
</evidence>
<dbReference type="Pfam" id="PF24681">
    <property type="entry name" value="Kelch_KLHDC2_KLHL20_DRC7"/>
    <property type="match status" value="1"/>
</dbReference>
<keyword evidence="4" id="KW-1185">Reference proteome</keyword>
<protein>
    <submittedName>
        <fullName evidence="3">Uncharacterized protein</fullName>
    </submittedName>
</protein>
<reference evidence="3 4" key="1">
    <citation type="journal article" date="2015" name="Genome Biol. Evol.">
        <title>Comparative Genomics of a Bacterivorous Green Alga Reveals Evolutionary Causalities and Consequences of Phago-Mixotrophic Mode of Nutrition.</title>
        <authorList>
            <person name="Burns J.A."/>
            <person name="Paasch A."/>
            <person name="Narechania A."/>
            <person name="Kim E."/>
        </authorList>
    </citation>
    <scope>NUCLEOTIDE SEQUENCE [LARGE SCALE GENOMIC DNA]</scope>
    <source>
        <strain evidence="3 4">PLY_AMNH</strain>
    </source>
</reference>
<dbReference type="SUPFAM" id="SSF117281">
    <property type="entry name" value="Kelch motif"/>
    <property type="match status" value="1"/>
</dbReference>
<evidence type="ECO:0000313" key="3">
    <source>
        <dbReference type="EMBL" id="KAK3266344.1"/>
    </source>
</evidence>
<evidence type="ECO:0000256" key="2">
    <source>
        <dbReference type="ARBA" id="ARBA00022737"/>
    </source>
</evidence>
<dbReference type="AlphaFoldDB" id="A0AAE0KZL0"/>
<keyword evidence="2" id="KW-0677">Repeat</keyword>
<name>A0AAE0KZL0_9CHLO</name>
<dbReference type="Gene3D" id="2.120.10.80">
    <property type="entry name" value="Kelch-type beta propeller"/>
    <property type="match status" value="1"/>
</dbReference>
<dbReference type="EMBL" id="LGRX02013178">
    <property type="protein sequence ID" value="KAK3266344.1"/>
    <property type="molecule type" value="Genomic_DNA"/>
</dbReference>
<gene>
    <name evidence="3" type="ORF">CYMTET_25027</name>
</gene>
<comment type="caution">
    <text evidence="3">The sequence shown here is derived from an EMBL/GenBank/DDBJ whole genome shotgun (WGS) entry which is preliminary data.</text>
</comment>
<evidence type="ECO:0000313" key="4">
    <source>
        <dbReference type="Proteomes" id="UP001190700"/>
    </source>
</evidence>
<proteinExistence type="predicted"/>
<sequence length="127" mass="13377">MAPALTGSVPAARESAGIVALEDGRILIFGGGMTRDADEGEEPVAEQFNDVYVLDTLKNTWERVEGSGAAPSARTGHTMVKHGSSVYVFGGCSASDGYLNDLHILDLKTWTWGEPVTVGAPPSARDK</sequence>
<feature type="non-terminal residue" evidence="3">
    <location>
        <position position="127"/>
    </location>
</feature>
<keyword evidence="1" id="KW-0880">Kelch repeat</keyword>
<dbReference type="PANTHER" id="PTHR46093:SF18">
    <property type="entry name" value="FIBRONECTIN TYPE-III DOMAIN-CONTAINING PROTEIN"/>
    <property type="match status" value="1"/>
</dbReference>